<name>A0A523RUW1_UNCAE</name>
<comment type="caution">
    <text evidence="4">The sequence shown here is derived from an EMBL/GenBank/DDBJ whole genome shotgun (WGS) entry which is preliminary data.</text>
</comment>
<dbReference type="PROSITE" id="PS50110">
    <property type="entry name" value="RESPONSE_REGULATORY"/>
    <property type="match status" value="1"/>
</dbReference>
<dbReference type="InterPro" id="IPR011006">
    <property type="entry name" value="CheY-like_superfamily"/>
</dbReference>
<dbReference type="Proteomes" id="UP000316360">
    <property type="component" value="Unassembled WGS sequence"/>
</dbReference>
<dbReference type="PANTHER" id="PTHR44591:SF3">
    <property type="entry name" value="RESPONSE REGULATORY DOMAIN-CONTAINING PROTEIN"/>
    <property type="match status" value="1"/>
</dbReference>
<evidence type="ECO:0000259" key="3">
    <source>
        <dbReference type="PROSITE" id="PS50110"/>
    </source>
</evidence>
<dbReference type="InterPro" id="IPR001789">
    <property type="entry name" value="Sig_transdc_resp-reg_receiver"/>
</dbReference>
<dbReference type="AlphaFoldDB" id="A0A523RUW1"/>
<dbReference type="SMART" id="SM00448">
    <property type="entry name" value="REC"/>
    <property type="match status" value="1"/>
</dbReference>
<sequence>MRKKESAENKIKREKAKILVVDDDLGIRELLSGILSQEGHIVEVVQDGKEALLKVRKESFDLVLSNLRMPRMNGIQLLEELQKIAPHIRVIVIAGAGDLETVTKMRKLGAYDYIGKPFCLNSILHKVKKALGD</sequence>
<dbReference type="EMBL" id="SOKJ01000282">
    <property type="protein sequence ID" value="TET09565.1"/>
    <property type="molecule type" value="Genomic_DNA"/>
</dbReference>
<dbReference type="SUPFAM" id="SSF52172">
    <property type="entry name" value="CheY-like"/>
    <property type="match status" value="1"/>
</dbReference>
<evidence type="ECO:0000256" key="2">
    <source>
        <dbReference type="PROSITE-ProRule" id="PRU00169"/>
    </source>
</evidence>
<feature type="domain" description="Response regulatory" evidence="3">
    <location>
        <begin position="17"/>
        <end position="131"/>
    </location>
</feature>
<proteinExistence type="predicted"/>
<evidence type="ECO:0000256" key="1">
    <source>
        <dbReference type="ARBA" id="ARBA00022553"/>
    </source>
</evidence>
<evidence type="ECO:0000313" key="4">
    <source>
        <dbReference type="EMBL" id="TET09565.1"/>
    </source>
</evidence>
<dbReference type="GO" id="GO:0000160">
    <property type="term" value="P:phosphorelay signal transduction system"/>
    <property type="evidence" value="ECO:0007669"/>
    <property type="project" value="InterPro"/>
</dbReference>
<dbReference type="Gene3D" id="3.40.50.2300">
    <property type="match status" value="1"/>
</dbReference>
<gene>
    <name evidence="4" type="ORF">E3J84_04995</name>
</gene>
<accession>A0A523RUW1</accession>
<dbReference type="Pfam" id="PF00072">
    <property type="entry name" value="Response_reg"/>
    <property type="match status" value="1"/>
</dbReference>
<keyword evidence="1" id="KW-0597">Phosphoprotein</keyword>
<evidence type="ECO:0000313" key="5">
    <source>
        <dbReference type="Proteomes" id="UP000316360"/>
    </source>
</evidence>
<dbReference type="InterPro" id="IPR050595">
    <property type="entry name" value="Bact_response_regulator"/>
</dbReference>
<protein>
    <submittedName>
        <fullName evidence="4">Response regulator</fullName>
    </submittedName>
</protein>
<comment type="caution">
    <text evidence="2">Lacks conserved residue(s) required for the propagation of feature annotation.</text>
</comment>
<organism evidence="4 5">
    <name type="scientific">Aerophobetes bacterium</name>
    <dbReference type="NCBI Taxonomy" id="2030807"/>
    <lineage>
        <taxon>Bacteria</taxon>
        <taxon>Candidatus Aerophobota</taxon>
    </lineage>
</organism>
<reference evidence="4 5" key="1">
    <citation type="submission" date="2019-03" db="EMBL/GenBank/DDBJ databases">
        <title>Metabolic potential of uncultured bacteria and archaea associated with petroleum seepage in deep-sea sediments.</title>
        <authorList>
            <person name="Dong X."/>
            <person name="Hubert C."/>
        </authorList>
    </citation>
    <scope>NUCLEOTIDE SEQUENCE [LARGE SCALE GENOMIC DNA]</scope>
    <source>
        <strain evidence="4">E44_bin7</strain>
    </source>
</reference>
<dbReference type="PANTHER" id="PTHR44591">
    <property type="entry name" value="STRESS RESPONSE REGULATOR PROTEIN 1"/>
    <property type="match status" value="1"/>
</dbReference>